<dbReference type="Gene3D" id="3.90.1590.10">
    <property type="entry name" value="glutathione-dependent formaldehyde- activating enzyme (gfa)"/>
    <property type="match status" value="1"/>
</dbReference>
<evidence type="ECO:0000256" key="4">
    <source>
        <dbReference type="ARBA" id="ARBA00023239"/>
    </source>
</evidence>
<reference evidence="7" key="2">
    <citation type="submission" date="2015-01" db="EMBL/GenBank/DDBJ databases">
        <title>Evolutionary Origins and Diversification of the Mycorrhizal Mutualists.</title>
        <authorList>
            <consortium name="DOE Joint Genome Institute"/>
            <consortium name="Mycorrhizal Genomics Consortium"/>
            <person name="Kohler A."/>
            <person name="Kuo A."/>
            <person name="Nagy L.G."/>
            <person name="Floudas D."/>
            <person name="Copeland A."/>
            <person name="Barry K.W."/>
            <person name="Cichocki N."/>
            <person name="Veneault-Fourrey C."/>
            <person name="LaButti K."/>
            <person name="Lindquist E.A."/>
            <person name="Lipzen A."/>
            <person name="Lundell T."/>
            <person name="Morin E."/>
            <person name="Murat C."/>
            <person name="Riley R."/>
            <person name="Ohm R."/>
            <person name="Sun H."/>
            <person name="Tunlid A."/>
            <person name="Henrissat B."/>
            <person name="Grigoriev I.V."/>
            <person name="Hibbett D.S."/>
            <person name="Martin F."/>
        </authorList>
    </citation>
    <scope>NUCLEOTIDE SEQUENCE [LARGE SCALE GENOMIC DNA]</scope>
    <source>
        <strain evidence="7">Zn</strain>
    </source>
</reference>
<evidence type="ECO:0000313" key="6">
    <source>
        <dbReference type="EMBL" id="KIM97520.1"/>
    </source>
</evidence>
<keyword evidence="4" id="KW-0456">Lyase</keyword>
<gene>
    <name evidence="6" type="ORF">OIDMADRAFT_182816</name>
</gene>
<evidence type="ECO:0000256" key="2">
    <source>
        <dbReference type="ARBA" id="ARBA00022723"/>
    </source>
</evidence>
<dbReference type="Proteomes" id="UP000054321">
    <property type="component" value="Unassembled WGS sequence"/>
</dbReference>
<keyword evidence="7" id="KW-1185">Reference proteome</keyword>
<organism evidence="6 7">
    <name type="scientific">Oidiodendron maius (strain Zn)</name>
    <dbReference type="NCBI Taxonomy" id="913774"/>
    <lineage>
        <taxon>Eukaryota</taxon>
        <taxon>Fungi</taxon>
        <taxon>Dikarya</taxon>
        <taxon>Ascomycota</taxon>
        <taxon>Pezizomycotina</taxon>
        <taxon>Leotiomycetes</taxon>
        <taxon>Leotiomycetes incertae sedis</taxon>
        <taxon>Myxotrichaceae</taxon>
        <taxon>Oidiodendron</taxon>
    </lineage>
</organism>
<dbReference type="HOGENOM" id="CLU_055491_3_6_1"/>
<accession>A0A0C3GN35</accession>
<evidence type="ECO:0000313" key="7">
    <source>
        <dbReference type="Proteomes" id="UP000054321"/>
    </source>
</evidence>
<dbReference type="InParanoid" id="A0A0C3GN35"/>
<dbReference type="InterPro" id="IPR006913">
    <property type="entry name" value="CENP-V/GFA"/>
</dbReference>
<dbReference type="GO" id="GO:0046872">
    <property type="term" value="F:metal ion binding"/>
    <property type="evidence" value="ECO:0007669"/>
    <property type="project" value="UniProtKB-KW"/>
</dbReference>
<dbReference type="PANTHER" id="PTHR33337">
    <property type="entry name" value="GFA DOMAIN-CONTAINING PROTEIN"/>
    <property type="match status" value="1"/>
</dbReference>
<dbReference type="PROSITE" id="PS51891">
    <property type="entry name" value="CENP_V_GFA"/>
    <property type="match status" value="1"/>
</dbReference>
<keyword evidence="3" id="KW-0862">Zinc</keyword>
<comment type="similarity">
    <text evidence="1">Belongs to the Gfa family.</text>
</comment>
<sequence length="134" mass="14241">MPGSGSCLCGNIAYEFTGEPAVTALCHCTECQKWGASTFSANAVVPTSAFNVTKGTPKSFPRIALVSGKPHNLFFCSDCGGHLYTQPESSPGTTNIQTGSLHDTNIPIAAELFVGRRCNYVEPLENALQVEKMP</sequence>
<reference evidence="6 7" key="1">
    <citation type="submission" date="2014-04" db="EMBL/GenBank/DDBJ databases">
        <authorList>
            <consortium name="DOE Joint Genome Institute"/>
            <person name="Kuo A."/>
            <person name="Martino E."/>
            <person name="Perotto S."/>
            <person name="Kohler A."/>
            <person name="Nagy L.G."/>
            <person name="Floudas D."/>
            <person name="Copeland A."/>
            <person name="Barry K.W."/>
            <person name="Cichocki N."/>
            <person name="Veneault-Fourrey C."/>
            <person name="LaButti K."/>
            <person name="Lindquist E.A."/>
            <person name="Lipzen A."/>
            <person name="Lundell T."/>
            <person name="Morin E."/>
            <person name="Murat C."/>
            <person name="Sun H."/>
            <person name="Tunlid A."/>
            <person name="Henrissat B."/>
            <person name="Grigoriev I.V."/>
            <person name="Hibbett D.S."/>
            <person name="Martin F."/>
            <person name="Nordberg H.P."/>
            <person name="Cantor M.N."/>
            <person name="Hua S.X."/>
        </authorList>
    </citation>
    <scope>NUCLEOTIDE SEQUENCE [LARGE SCALE GENOMIC DNA]</scope>
    <source>
        <strain evidence="6 7">Zn</strain>
    </source>
</reference>
<dbReference type="GO" id="GO:0016846">
    <property type="term" value="F:carbon-sulfur lyase activity"/>
    <property type="evidence" value="ECO:0007669"/>
    <property type="project" value="InterPro"/>
</dbReference>
<name>A0A0C3GN35_OIDMZ</name>
<keyword evidence="2" id="KW-0479">Metal-binding</keyword>
<dbReference type="Pfam" id="PF04828">
    <property type="entry name" value="GFA"/>
    <property type="match status" value="1"/>
</dbReference>
<dbReference type="SUPFAM" id="SSF51316">
    <property type="entry name" value="Mss4-like"/>
    <property type="match status" value="1"/>
</dbReference>
<dbReference type="EMBL" id="KN832882">
    <property type="protein sequence ID" value="KIM97520.1"/>
    <property type="molecule type" value="Genomic_DNA"/>
</dbReference>
<proteinExistence type="inferred from homology"/>
<feature type="domain" description="CENP-V/GFA" evidence="5">
    <location>
        <begin position="3"/>
        <end position="125"/>
    </location>
</feature>
<evidence type="ECO:0000256" key="1">
    <source>
        <dbReference type="ARBA" id="ARBA00005495"/>
    </source>
</evidence>
<evidence type="ECO:0000256" key="3">
    <source>
        <dbReference type="ARBA" id="ARBA00022833"/>
    </source>
</evidence>
<dbReference type="InterPro" id="IPR011057">
    <property type="entry name" value="Mss4-like_sf"/>
</dbReference>
<dbReference type="STRING" id="913774.A0A0C3GN35"/>
<protein>
    <recommendedName>
        <fullName evidence="5">CENP-V/GFA domain-containing protein</fullName>
    </recommendedName>
</protein>
<evidence type="ECO:0000259" key="5">
    <source>
        <dbReference type="PROSITE" id="PS51891"/>
    </source>
</evidence>
<dbReference type="OrthoDB" id="1601230at2759"/>
<dbReference type="PANTHER" id="PTHR33337:SF30">
    <property type="entry name" value="DUF636 DOMAIN PROTEIN (AFU_ORTHOLOGUE AFUA_1G03180)"/>
    <property type="match status" value="1"/>
</dbReference>
<dbReference type="AlphaFoldDB" id="A0A0C3GN35"/>